<protein>
    <recommendedName>
        <fullName evidence="9">Lipoyl synthase</fullName>
        <ecNumber evidence="9">2.8.1.8</ecNumber>
    </recommendedName>
    <alternativeName>
        <fullName evidence="9">Lip-syn</fullName>
        <shortName evidence="9">LS</shortName>
    </alternativeName>
    <alternativeName>
        <fullName evidence="9">Lipoate synthase</fullName>
    </alternativeName>
    <alternativeName>
        <fullName evidence="9">Lipoic acid synthase</fullName>
    </alternativeName>
    <alternativeName>
        <fullName evidence="9">Sulfur insertion protein LipA</fullName>
    </alternativeName>
</protein>
<evidence type="ECO:0000256" key="5">
    <source>
        <dbReference type="ARBA" id="ARBA00022723"/>
    </source>
</evidence>
<dbReference type="Pfam" id="PF04055">
    <property type="entry name" value="Radical_SAM"/>
    <property type="match status" value="1"/>
</dbReference>
<dbReference type="GO" id="GO:0046872">
    <property type="term" value="F:metal ion binding"/>
    <property type="evidence" value="ECO:0007669"/>
    <property type="project" value="UniProtKB-KW"/>
</dbReference>
<feature type="binding site" evidence="9">
    <location>
        <position position="59"/>
    </location>
    <ligand>
        <name>[4Fe-4S] cluster</name>
        <dbReference type="ChEBI" id="CHEBI:49883"/>
        <label>2</label>
        <note>4Fe-4S-S-AdoMet</note>
    </ligand>
</feature>
<dbReference type="FunFam" id="3.20.20.70:FF:000040">
    <property type="entry name" value="Lipoyl synthase"/>
    <property type="match status" value="1"/>
</dbReference>
<dbReference type="HAMAP" id="MF_00206">
    <property type="entry name" value="Lipoyl_synth"/>
    <property type="match status" value="1"/>
</dbReference>
<sequence length="292" mass="32474">MRKPEWLRFRLPAGPEFIRVNQVLRKYNLNTVCSSARCPNLAECWNRGTATVLLLGNTCTRHCRFCAVTTGNPHGQVDNSEPERVADAILELGLKYVVLTSVDRDDLPDLGAGIFTRTVQLLKKSNPGIAVEVLVPDFQGKRELIQQVLDAGPDVFAHNLETVERLTPAVRDRRADYRLSLSALQLAKRLAPAIRTKSGLMVGLGETEEEVIQTLTDLKSAGCDIVTIGQYLQPDRRCLPVARYYTREELQKLSAHARTIGIPRTIAAPLVRSSYLAEELLKTDINPVPPQI</sequence>
<dbReference type="PANTHER" id="PTHR10949:SF0">
    <property type="entry name" value="LIPOYL SYNTHASE, MITOCHONDRIAL"/>
    <property type="match status" value="1"/>
</dbReference>
<dbReference type="InterPro" id="IPR031691">
    <property type="entry name" value="LIAS_N"/>
</dbReference>
<evidence type="ECO:0000256" key="4">
    <source>
        <dbReference type="ARBA" id="ARBA00022691"/>
    </source>
</evidence>
<dbReference type="PIRSF" id="PIRSF005963">
    <property type="entry name" value="Lipoyl_synth"/>
    <property type="match status" value="1"/>
</dbReference>
<dbReference type="EC" id="2.8.1.8" evidence="9"/>
<accession>A0A7C1SWC2</accession>
<feature type="binding site" evidence="9">
    <location>
        <position position="44"/>
    </location>
    <ligand>
        <name>[4Fe-4S] cluster</name>
        <dbReference type="ChEBI" id="CHEBI:49883"/>
        <label>1</label>
    </ligand>
</feature>
<dbReference type="InterPro" id="IPR006638">
    <property type="entry name" value="Elp3/MiaA/NifB-like_rSAM"/>
</dbReference>
<keyword evidence="1 9" id="KW-0004">4Fe-4S</keyword>
<dbReference type="GO" id="GO:0005737">
    <property type="term" value="C:cytoplasm"/>
    <property type="evidence" value="ECO:0007669"/>
    <property type="project" value="UniProtKB-SubCell"/>
</dbReference>
<comment type="similarity">
    <text evidence="9">Belongs to the radical SAM superfamily. Lipoyl synthase family.</text>
</comment>
<feature type="domain" description="Radical SAM core" evidence="10">
    <location>
        <begin position="45"/>
        <end position="263"/>
    </location>
</feature>
<feature type="binding site" evidence="9">
    <location>
        <position position="66"/>
    </location>
    <ligand>
        <name>[4Fe-4S] cluster</name>
        <dbReference type="ChEBI" id="CHEBI:49883"/>
        <label>2</label>
        <note>4Fe-4S-S-AdoMet</note>
    </ligand>
</feature>
<dbReference type="InterPro" id="IPR058240">
    <property type="entry name" value="rSAM_sf"/>
</dbReference>
<comment type="subcellular location">
    <subcellularLocation>
        <location evidence="9">Cytoplasm</location>
    </subcellularLocation>
</comment>
<dbReference type="CDD" id="cd01335">
    <property type="entry name" value="Radical_SAM"/>
    <property type="match status" value="1"/>
</dbReference>
<dbReference type="InterPro" id="IPR007197">
    <property type="entry name" value="rSAM"/>
</dbReference>
<dbReference type="GO" id="GO:0009249">
    <property type="term" value="P:protein lipoylation"/>
    <property type="evidence" value="ECO:0007669"/>
    <property type="project" value="UniProtKB-UniRule"/>
</dbReference>
<dbReference type="PROSITE" id="PS51918">
    <property type="entry name" value="RADICAL_SAM"/>
    <property type="match status" value="1"/>
</dbReference>
<dbReference type="GO" id="GO:0051539">
    <property type="term" value="F:4 iron, 4 sulfur cluster binding"/>
    <property type="evidence" value="ECO:0007669"/>
    <property type="project" value="UniProtKB-UniRule"/>
</dbReference>
<keyword evidence="5 9" id="KW-0479">Metal-binding</keyword>
<keyword evidence="2 9" id="KW-0963">Cytoplasm</keyword>
<dbReference type="AlphaFoldDB" id="A0A7C1SWC2"/>
<comment type="pathway">
    <text evidence="9">Protein modification; protein lipoylation via endogenous pathway; protein N(6)-(lipoyl)lysine from octanoyl-[acyl-carrier-protein]: step 2/2.</text>
</comment>
<evidence type="ECO:0000256" key="7">
    <source>
        <dbReference type="ARBA" id="ARBA00023014"/>
    </source>
</evidence>
<reference evidence="11" key="1">
    <citation type="journal article" date="2020" name="mSystems">
        <title>Genome- and Community-Level Interaction Insights into Carbon Utilization and Element Cycling Functions of Hydrothermarchaeota in Hydrothermal Sediment.</title>
        <authorList>
            <person name="Zhou Z."/>
            <person name="Liu Y."/>
            <person name="Xu W."/>
            <person name="Pan J."/>
            <person name="Luo Z.H."/>
            <person name="Li M."/>
        </authorList>
    </citation>
    <scope>NUCLEOTIDE SEQUENCE [LARGE SCALE GENOMIC DNA]</scope>
    <source>
        <strain evidence="11">SpSt-265</strain>
        <strain evidence="12">SpSt-465</strain>
    </source>
</reference>
<dbReference type="UniPathway" id="UPA00538">
    <property type="reaction ID" value="UER00593"/>
</dbReference>
<dbReference type="GO" id="GO:0016992">
    <property type="term" value="F:lipoate synthase activity"/>
    <property type="evidence" value="ECO:0007669"/>
    <property type="project" value="UniProtKB-UniRule"/>
</dbReference>
<comment type="catalytic activity">
    <reaction evidence="8 9">
        <text>[[Fe-S] cluster scaffold protein carrying a second [4Fe-4S](2+) cluster] + N(6)-octanoyl-L-lysyl-[protein] + 2 oxidized [2Fe-2S]-[ferredoxin] + 2 S-adenosyl-L-methionine + 4 H(+) = [[Fe-S] cluster scaffold protein] + N(6)-[(R)-dihydrolipoyl]-L-lysyl-[protein] + 4 Fe(3+) + 2 hydrogen sulfide + 2 5'-deoxyadenosine + 2 L-methionine + 2 reduced [2Fe-2S]-[ferredoxin]</text>
        <dbReference type="Rhea" id="RHEA:16585"/>
        <dbReference type="Rhea" id="RHEA-COMP:9928"/>
        <dbReference type="Rhea" id="RHEA-COMP:10000"/>
        <dbReference type="Rhea" id="RHEA-COMP:10001"/>
        <dbReference type="Rhea" id="RHEA-COMP:10475"/>
        <dbReference type="Rhea" id="RHEA-COMP:14568"/>
        <dbReference type="Rhea" id="RHEA-COMP:14569"/>
        <dbReference type="ChEBI" id="CHEBI:15378"/>
        <dbReference type="ChEBI" id="CHEBI:17319"/>
        <dbReference type="ChEBI" id="CHEBI:29034"/>
        <dbReference type="ChEBI" id="CHEBI:29919"/>
        <dbReference type="ChEBI" id="CHEBI:33722"/>
        <dbReference type="ChEBI" id="CHEBI:33737"/>
        <dbReference type="ChEBI" id="CHEBI:33738"/>
        <dbReference type="ChEBI" id="CHEBI:57844"/>
        <dbReference type="ChEBI" id="CHEBI:59789"/>
        <dbReference type="ChEBI" id="CHEBI:78809"/>
        <dbReference type="ChEBI" id="CHEBI:83100"/>
        <dbReference type="EC" id="2.8.1.8"/>
    </reaction>
</comment>
<evidence type="ECO:0000259" key="10">
    <source>
        <dbReference type="PROSITE" id="PS51918"/>
    </source>
</evidence>
<dbReference type="NCBIfam" id="NF009544">
    <property type="entry name" value="PRK12928.1"/>
    <property type="match status" value="1"/>
</dbReference>
<keyword evidence="7 9" id="KW-0411">Iron-sulfur</keyword>
<evidence type="ECO:0000256" key="6">
    <source>
        <dbReference type="ARBA" id="ARBA00023004"/>
    </source>
</evidence>
<feature type="binding site" evidence="9">
    <location>
        <position position="38"/>
    </location>
    <ligand>
        <name>[4Fe-4S] cluster</name>
        <dbReference type="ChEBI" id="CHEBI:49883"/>
        <label>1</label>
    </ligand>
</feature>
<evidence type="ECO:0000256" key="8">
    <source>
        <dbReference type="ARBA" id="ARBA00047326"/>
    </source>
</evidence>
<organism evidence="11">
    <name type="scientific">candidate division WOR-3 bacterium</name>
    <dbReference type="NCBI Taxonomy" id="2052148"/>
    <lineage>
        <taxon>Bacteria</taxon>
        <taxon>Bacteria division WOR-3</taxon>
    </lineage>
</organism>
<dbReference type="InterPro" id="IPR003698">
    <property type="entry name" value="Lipoyl_synth"/>
</dbReference>
<evidence type="ECO:0000313" key="12">
    <source>
        <dbReference type="EMBL" id="HFJ53956.1"/>
    </source>
</evidence>
<keyword evidence="6 9" id="KW-0408">Iron</keyword>
<dbReference type="SFLD" id="SFLDS00029">
    <property type="entry name" value="Radical_SAM"/>
    <property type="match status" value="1"/>
</dbReference>
<dbReference type="NCBIfam" id="NF004019">
    <property type="entry name" value="PRK05481.1"/>
    <property type="match status" value="1"/>
</dbReference>
<name>A0A7C1SWC2_UNCW3</name>
<gene>
    <name evidence="9 11" type="primary">lipA</name>
    <name evidence="11" type="ORF">ENP94_00775</name>
    <name evidence="12" type="ORF">ENS16_04620</name>
</gene>
<feature type="binding site" evidence="9">
    <location>
        <position position="63"/>
    </location>
    <ligand>
        <name>[4Fe-4S] cluster</name>
        <dbReference type="ChEBI" id="CHEBI:49883"/>
        <label>2</label>
        <note>4Fe-4S-S-AdoMet</note>
    </ligand>
</feature>
<dbReference type="SMART" id="SM00729">
    <property type="entry name" value="Elp3"/>
    <property type="match status" value="1"/>
</dbReference>
<comment type="cofactor">
    <cofactor evidence="9">
        <name>[4Fe-4S] cluster</name>
        <dbReference type="ChEBI" id="CHEBI:49883"/>
    </cofactor>
    <text evidence="9">Binds 2 [4Fe-4S] clusters per subunit. One cluster is coordinated with 3 cysteines and an exchangeable S-adenosyl-L-methionine.</text>
</comment>
<evidence type="ECO:0000256" key="2">
    <source>
        <dbReference type="ARBA" id="ARBA00022490"/>
    </source>
</evidence>
<keyword evidence="4 9" id="KW-0949">S-adenosyl-L-methionine</keyword>
<evidence type="ECO:0000256" key="3">
    <source>
        <dbReference type="ARBA" id="ARBA00022679"/>
    </source>
</evidence>
<feature type="binding site" evidence="9">
    <location>
        <position position="274"/>
    </location>
    <ligand>
        <name>[4Fe-4S] cluster</name>
        <dbReference type="ChEBI" id="CHEBI:49883"/>
        <label>1</label>
    </ligand>
</feature>
<dbReference type="Gene3D" id="3.20.20.70">
    <property type="entry name" value="Aldolase class I"/>
    <property type="match status" value="1"/>
</dbReference>
<keyword evidence="3 9" id="KW-0808">Transferase</keyword>
<dbReference type="PANTHER" id="PTHR10949">
    <property type="entry name" value="LIPOYL SYNTHASE"/>
    <property type="match status" value="1"/>
</dbReference>
<evidence type="ECO:0000313" key="11">
    <source>
        <dbReference type="EMBL" id="HEA86528.1"/>
    </source>
</evidence>
<comment type="caution">
    <text evidence="11">The sequence shown here is derived from an EMBL/GenBank/DDBJ whole genome shotgun (WGS) entry which is preliminary data.</text>
</comment>
<dbReference type="SUPFAM" id="SSF102114">
    <property type="entry name" value="Radical SAM enzymes"/>
    <property type="match status" value="1"/>
</dbReference>
<dbReference type="Pfam" id="PF16881">
    <property type="entry name" value="LIAS_N"/>
    <property type="match status" value="1"/>
</dbReference>
<dbReference type="EMBL" id="DSLG01000002">
    <property type="protein sequence ID" value="HEA86528.1"/>
    <property type="molecule type" value="Genomic_DNA"/>
</dbReference>
<proteinExistence type="inferred from homology"/>
<feature type="binding site" evidence="9">
    <location>
        <position position="33"/>
    </location>
    <ligand>
        <name>[4Fe-4S] cluster</name>
        <dbReference type="ChEBI" id="CHEBI:49883"/>
        <label>1</label>
    </ligand>
</feature>
<dbReference type="NCBIfam" id="TIGR00510">
    <property type="entry name" value="lipA"/>
    <property type="match status" value="1"/>
</dbReference>
<evidence type="ECO:0000256" key="1">
    <source>
        <dbReference type="ARBA" id="ARBA00022485"/>
    </source>
</evidence>
<comment type="function">
    <text evidence="9">Catalyzes the radical-mediated insertion of two sulfur atoms into the C-6 and C-8 positions of the octanoyl moiety bound to the lipoyl domains of lipoate-dependent enzymes, thereby converting the octanoylated domains into lipoylated derivatives.</text>
</comment>
<dbReference type="InterPro" id="IPR013785">
    <property type="entry name" value="Aldolase_TIM"/>
</dbReference>
<dbReference type="SFLD" id="SFLDG01058">
    <property type="entry name" value="lipoyl_synthase_like"/>
    <property type="match status" value="1"/>
</dbReference>
<dbReference type="SFLD" id="SFLDF00271">
    <property type="entry name" value="lipoyl_synthase"/>
    <property type="match status" value="1"/>
</dbReference>
<evidence type="ECO:0000256" key="9">
    <source>
        <dbReference type="HAMAP-Rule" id="MF_00206"/>
    </source>
</evidence>
<dbReference type="EMBL" id="DSTU01000006">
    <property type="protein sequence ID" value="HFJ53956.1"/>
    <property type="molecule type" value="Genomic_DNA"/>
</dbReference>